<name>A0A4Y2LP26_ARAVE</name>
<dbReference type="InterPro" id="IPR000210">
    <property type="entry name" value="BTB/POZ_dom"/>
</dbReference>
<dbReference type="OrthoDB" id="6359943at2759"/>
<dbReference type="Proteomes" id="UP000499080">
    <property type="component" value="Unassembled WGS sequence"/>
</dbReference>
<dbReference type="PROSITE" id="PS50097">
    <property type="entry name" value="BTB"/>
    <property type="match status" value="2"/>
</dbReference>
<dbReference type="Pfam" id="PF22486">
    <property type="entry name" value="MATH_2"/>
    <property type="match status" value="1"/>
</dbReference>
<feature type="domain" description="MATH" evidence="2">
    <location>
        <begin position="3"/>
        <end position="136"/>
    </location>
</feature>
<dbReference type="PANTHER" id="PTHR24413">
    <property type="entry name" value="SPECKLE-TYPE POZ PROTEIN"/>
    <property type="match status" value="1"/>
</dbReference>
<evidence type="ECO:0000313" key="3">
    <source>
        <dbReference type="EMBL" id="GBN16478.1"/>
    </source>
</evidence>
<protein>
    <submittedName>
        <fullName evidence="3">Speckle-type POZ protein</fullName>
    </submittedName>
</protein>
<gene>
    <name evidence="3" type="primary">spop_50</name>
    <name evidence="3" type="ORF">AVEN_12151_1</name>
</gene>
<dbReference type="Gene3D" id="1.25.40.420">
    <property type="match status" value="2"/>
</dbReference>
<feature type="domain" description="BTB" evidence="1">
    <location>
        <begin position="326"/>
        <end position="393"/>
    </location>
</feature>
<dbReference type="EMBL" id="BGPR01006153">
    <property type="protein sequence ID" value="GBN16478.1"/>
    <property type="molecule type" value="Genomic_DNA"/>
</dbReference>
<sequence>MKEFIFTWGVENISYSWHKTGEEIVSPTFCAAPLQNTAWTLKLYPRGRDNSDYLSLYLIRERDQVPINLAVNFELSCVYADTSALHSCFVPETFTTFSEGGYYGFGESCFIKRYEVFGRRKTLYLPQDILTLRCRMWRDEDDDEFGQIFGRTRLTTERIVSVENIYLENLMNKTFNIQSKHQNEALMSVGIVYYDDKIKLGINPISGDMKTFTCKVTFVDKRTGRRLCEHISCFFGRPHSEVWQLPFTERVLPTENDNSVTSNFEILTDCMYSTGEEVKMIEKDCPVRIPEFLSNYIISWVPSVRQADYPSISKDLWALYNDQILCDVELKTQTKSFFVHEVVLCARSPVFLAMLTREMKEKINKYIEIEDISADTLEKFLAFLYTDAFEDLEWDAVAEVYYAADKYQVERLKFLCRSYFLKNDDFDNVCELLILADRHQDCELKRKAHDYIWRNEEKVFRSSTWKKFADEQPQLAMKTMLSKYEEKDNQSPAETIDDSITNHPSMLDDFGSLYQGQIINDIVIKSKSTTFPAHTTVLCASSPTFKDMFTRICDTNKKIKSTDFFEIEDLEDDTVSQLLLFLYADSLEDVQWDTAKKLYHAAGVYQIRRLQFKCSCFLLENLKVSNACDLLLFAHEQRDVQLKLAVEDFIHMYDEEIFGSDEWAALGEANIRLAFDTMCVKYKK</sequence>
<dbReference type="CDD" id="cd18186">
    <property type="entry name" value="BTB_POZ_ZBTB_KLHL-like"/>
    <property type="match status" value="2"/>
</dbReference>
<comment type="caution">
    <text evidence="3">The sequence shown here is derived from an EMBL/GenBank/DDBJ whole genome shotgun (WGS) entry which is preliminary data.</text>
</comment>
<dbReference type="InterPro" id="IPR011333">
    <property type="entry name" value="SKP1/BTB/POZ_sf"/>
</dbReference>
<feature type="domain" description="BTB" evidence="1">
    <location>
        <begin position="520"/>
        <end position="591"/>
    </location>
</feature>
<proteinExistence type="predicted"/>
<reference evidence="3 4" key="1">
    <citation type="journal article" date="2019" name="Sci. Rep.">
        <title>Orb-weaving spider Araneus ventricosus genome elucidates the spidroin gene catalogue.</title>
        <authorList>
            <person name="Kono N."/>
            <person name="Nakamura H."/>
            <person name="Ohtoshi R."/>
            <person name="Moran D.A.P."/>
            <person name="Shinohara A."/>
            <person name="Yoshida Y."/>
            <person name="Fujiwara M."/>
            <person name="Mori M."/>
            <person name="Tomita M."/>
            <person name="Arakawa K."/>
        </authorList>
    </citation>
    <scope>NUCLEOTIDE SEQUENCE [LARGE SCALE GENOMIC DNA]</scope>
</reference>
<dbReference type="Gene3D" id="2.60.210.10">
    <property type="entry name" value="Apoptosis, Tumor Necrosis Factor Receptor Associated Protein 2, Chain A"/>
    <property type="match status" value="1"/>
</dbReference>
<dbReference type="AlphaFoldDB" id="A0A4Y2LP26"/>
<dbReference type="Pfam" id="PF00651">
    <property type="entry name" value="BTB"/>
    <property type="match status" value="2"/>
</dbReference>
<dbReference type="SUPFAM" id="SSF54695">
    <property type="entry name" value="POZ domain"/>
    <property type="match status" value="2"/>
</dbReference>
<evidence type="ECO:0000313" key="4">
    <source>
        <dbReference type="Proteomes" id="UP000499080"/>
    </source>
</evidence>
<keyword evidence="4" id="KW-1185">Reference proteome</keyword>
<dbReference type="InterPro" id="IPR002083">
    <property type="entry name" value="MATH/TRAF_dom"/>
</dbReference>
<dbReference type="GO" id="GO:0030163">
    <property type="term" value="P:protein catabolic process"/>
    <property type="evidence" value="ECO:0007669"/>
    <property type="project" value="UniProtKB-ARBA"/>
</dbReference>
<evidence type="ECO:0000259" key="1">
    <source>
        <dbReference type="PROSITE" id="PS50097"/>
    </source>
</evidence>
<dbReference type="PROSITE" id="PS50144">
    <property type="entry name" value="MATH"/>
    <property type="match status" value="1"/>
</dbReference>
<evidence type="ECO:0000259" key="2">
    <source>
        <dbReference type="PROSITE" id="PS50144"/>
    </source>
</evidence>
<dbReference type="Gene3D" id="3.30.710.10">
    <property type="entry name" value="Potassium Channel Kv1.1, Chain A"/>
    <property type="match status" value="2"/>
</dbReference>
<accession>A0A4Y2LP26</accession>
<organism evidence="3 4">
    <name type="scientific">Araneus ventricosus</name>
    <name type="common">Orbweaver spider</name>
    <name type="synonym">Epeira ventricosa</name>
    <dbReference type="NCBI Taxonomy" id="182803"/>
    <lineage>
        <taxon>Eukaryota</taxon>
        <taxon>Metazoa</taxon>
        <taxon>Ecdysozoa</taxon>
        <taxon>Arthropoda</taxon>
        <taxon>Chelicerata</taxon>
        <taxon>Arachnida</taxon>
        <taxon>Araneae</taxon>
        <taxon>Araneomorphae</taxon>
        <taxon>Entelegynae</taxon>
        <taxon>Araneoidea</taxon>
        <taxon>Araneidae</taxon>
        <taxon>Araneus</taxon>
    </lineage>
</organism>
<dbReference type="SUPFAM" id="SSF49599">
    <property type="entry name" value="TRAF domain-like"/>
    <property type="match status" value="1"/>
</dbReference>
<dbReference type="SMART" id="SM00225">
    <property type="entry name" value="BTB"/>
    <property type="match status" value="2"/>
</dbReference>
<dbReference type="InterPro" id="IPR008974">
    <property type="entry name" value="TRAF-like"/>
</dbReference>